<dbReference type="PANTHER" id="PTHR34057:SF1">
    <property type="entry name" value="ELONGATION FACTOR"/>
    <property type="match status" value="1"/>
</dbReference>
<evidence type="ECO:0000256" key="1">
    <source>
        <dbReference type="SAM" id="MobiDB-lite"/>
    </source>
</evidence>
<comment type="caution">
    <text evidence="2">The sequence shown here is derived from an EMBL/GenBank/DDBJ whole genome shotgun (WGS) entry which is preliminary data.</text>
</comment>
<dbReference type="PANTHER" id="PTHR34057">
    <property type="entry name" value="ELONGATION FACTOR"/>
    <property type="match status" value="1"/>
</dbReference>
<reference evidence="3" key="1">
    <citation type="journal article" date="2024" name="IScience">
        <title>Strigolactones Initiate the Formation of Haustorium-like Structures in Castilleja.</title>
        <authorList>
            <person name="Buerger M."/>
            <person name="Peterson D."/>
            <person name="Chory J."/>
        </authorList>
    </citation>
    <scope>NUCLEOTIDE SEQUENCE [LARGE SCALE GENOMIC DNA]</scope>
</reference>
<feature type="region of interest" description="Disordered" evidence="1">
    <location>
        <begin position="27"/>
        <end position="57"/>
    </location>
</feature>
<feature type="region of interest" description="Disordered" evidence="1">
    <location>
        <begin position="149"/>
        <end position="172"/>
    </location>
</feature>
<dbReference type="AlphaFoldDB" id="A0ABD3BXG1"/>
<protein>
    <submittedName>
        <fullName evidence="2">Uncharacterized protein</fullName>
    </submittedName>
</protein>
<dbReference type="EMBL" id="JAVIJP010000066">
    <property type="protein sequence ID" value="KAL3621641.1"/>
    <property type="molecule type" value="Genomic_DNA"/>
</dbReference>
<evidence type="ECO:0000313" key="3">
    <source>
        <dbReference type="Proteomes" id="UP001632038"/>
    </source>
</evidence>
<dbReference type="Proteomes" id="UP001632038">
    <property type="component" value="Unassembled WGS sequence"/>
</dbReference>
<sequence length="432" mass="48106">MLNEGLKSLNESADVSIDVLEFKQSRDARVEAKEDPDATEDSSSFADTYSGNENNSGLSGAEVESQFFEDSDLAPPFDGFSSVFPIRKKKMTAHWRNFIQPLMWRCKWTELRIKELESQLSKYANDISINNRGKHVVLDEMTVEQSGSKSLPFTTHLSHRKKPMKRRKRKRTELTTDIASYMSNHILFSERENKKSDLDGAPTSENLDNSDQQATDHEFGIHDDCVFPEDNNSNNSLEHVLRKIDMVHARVNKMKDKLNTVMTNNASRFCSSENLSQLVAGDVQTSSVHSPTLSACNGDNVSVGGLYTSPQHITDYDLGDFIMHDNDVSIFGEAIDIPDIIESTVGLLSSIDVTQHHAQAGDSSERIVDNMVIQNEAAEIEGSVLMKPQDADNSGEEEESNNNGMLLALEPDKVDAKDVETTEPSILNMIIA</sequence>
<dbReference type="CDD" id="cd11650">
    <property type="entry name" value="AT4G37440_like"/>
    <property type="match status" value="1"/>
</dbReference>
<evidence type="ECO:0000313" key="2">
    <source>
        <dbReference type="EMBL" id="KAL3621641.1"/>
    </source>
</evidence>
<feature type="region of interest" description="Disordered" evidence="1">
    <location>
        <begin position="385"/>
        <end position="405"/>
    </location>
</feature>
<keyword evidence="3" id="KW-1185">Reference proteome</keyword>
<dbReference type="InterPro" id="IPR038745">
    <property type="entry name" value="AT4G37440-like"/>
</dbReference>
<accession>A0ABD3BXG1</accession>
<feature type="compositionally biased region" description="Basic and acidic residues" evidence="1">
    <location>
        <begin position="27"/>
        <end position="36"/>
    </location>
</feature>
<organism evidence="2 3">
    <name type="scientific">Castilleja foliolosa</name>
    <dbReference type="NCBI Taxonomy" id="1961234"/>
    <lineage>
        <taxon>Eukaryota</taxon>
        <taxon>Viridiplantae</taxon>
        <taxon>Streptophyta</taxon>
        <taxon>Embryophyta</taxon>
        <taxon>Tracheophyta</taxon>
        <taxon>Spermatophyta</taxon>
        <taxon>Magnoliopsida</taxon>
        <taxon>eudicotyledons</taxon>
        <taxon>Gunneridae</taxon>
        <taxon>Pentapetalae</taxon>
        <taxon>asterids</taxon>
        <taxon>lamiids</taxon>
        <taxon>Lamiales</taxon>
        <taxon>Orobanchaceae</taxon>
        <taxon>Pedicularideae</taxon>
        <taxon>Castillejinae</taxon>
        <taxon>Castilleja</taxon>
    </lineage>
</organism>
<feature type="compositionally biased region" description="Polar residues" evidence="1">
    <location>
        <begin position="41"/>
        <end position="57"/>
    </location>
</feature>
<proteinExistence type="predicted"/>
<feature type="compositionally biased region" description="Basic residues" evidence="1">
    <location>
        <begin position="157"/>
        <end position="171"/>
    </location>
</feature>
<name>A0ABD3BXG1_9LAMI</name>
<gene>
    <name evidence="2" type="ORF">CASFOL_036553</name>
</gene>